<gene>
    <name evidence="4" type="ordered locus">Cycma_2629</name>
</gene>
<evidence type="ECO:0000256" key="3">
    <source>
        <dbReference type="PIRSR" id="PIRSR607837-1"/>
    </source>
</evidence>
<accession>G0IXE3</accession>
<dbReference type="InterPro" id="IPR034660">
    <property type="entry name" value="DinB/YfiT-like"/>
</dbReference>
<dbReference type="EMBL" id="CP002955">
    <property type="protein sequence ID" value="AEL26368.1"/>
    <property type="molecule type" value="Genomic_DNA"/>
</dbReference>
<keyword evidence="5" id="KW-1185">Reference proteome</keyword>
<dbReference type="STRING" id="880070.Cycma_2629"/>
<dbReference type="KEGG" id="cmr:Cycma_2629"/>
<proteinExistence type="inferred from homology"/>
<reference evidence="5" key="1">
    <citation type="submission" date="2011-07" db="EMBL/GenBank/DDBJ databases">
        <title>The complete genome of Cyclobacterium marinum DSM 745.</title>
        <authorList>
            <person name="Lucas S."/>
            <person name="Han J."/>
            <person name="Lapidus A."/>
            <person name="Bruce D."/>
            <person name="Goodwin L."/>
            <person name="Pitluck S."/>
            <person name="Peters L."/>
            <person name="Kyrpides N."/>
            <person name="Mavromatis K."/>
            <person name="Ivanova N."/>
            <person name="Ovchinnikova G."/>
            <person name="Chertkov O."/>
            <person name="Detter J.C."/>
            <person name="Tapia R."/>
            <person name="Han C."/>
            <person name="Land M."/>
            <person name="Hauser L."/>
            <person name="Markowitz V."/>
            <person name="Cheng J.-F."/>
            <person name="Hugenholtz P."/>
            <person name="Woyke T."/>
            <person name="Wu D."/>
            <person name="Tindall B."/>
            <person name="Schuetze A."/>
            <person name="Brambilla E."/>
            <person name="Klenk H.-P."/>
            <person name="Eisen J.A."/>
        </authorList>
    </citation>
    <scope>NUCLEOTIDE SEQUENCE [LARGE SCALE GENOMIC DNA]</scope>
    <source>
        <strain evidence="5">ATCC 25205 / DSM 745 / LMG 13164 / NCIMB 1802</strain>
    </source>
</reference>
<dbReference type="eggNOG" id="COG2318">
    <property type="taxonomic scope" value="Bacteria"/>
</dbReference>
<dbReference type="HOGENOM" id="CLU_116635_0_0_10"/>
<dbReference type="InterPro" id="IPR007837">
    <property type="entry name" value="DinB"/>
</dbReference>
<evidence type="ECO:0000256" key="1">
    <source>
        <dbReference type="ARBA" id="ARBA00008635"/>
    </source>
</evidence>
<name>G0IXE3_CYCMS</name>
<keyword evidence="2 3" id="KW-0479">Metal-binding</keyword>
<dbReference type="Proteomes" id="UP000001635">
    <property type="component" value="Chromosome"/>
</dbReference>
<evidence type="ECO:0000256" key="2">
    <source>
        <dbReference type="ARBA" id="ARBA00022723"/>
    </source>
</evidence>
<dbReference type="Pfam" id="PF05163">
    <property type="entry name" value="DinB"/>
    <property type="match status" value="1"/>
</dbReference>
<evidence type="ECO:0000313" key="5">
    <source>
        <dbReference type="Proteomes" id="UP000001635"/>
    </source>
</evidence>
<dbReference type="GO" id="GO:0046872">
    <property type="term" value="F:metal ion binding"/>
    <property type="evidence" value="ECO:0007669"/>
    <property type="project" value="UniProtKB-KW"/>
</dbReference>
<evidence type="ECO:0000313" key="4">
    <source>
        <dbReference type="EMBL" id="AEL26368.1"/>
    </source>
</evidence>
<dbReference type="AlphaFoldDB" id="G0IXE3"/>
<dbReference type="SUPFAM" id="SSF109854">
    <property type="entry name" value="DinB/YfiT-like putative metalloenzymes"/>
    <property type="match status" value="1"/>
</dbReference>
<feature type="binding site" evidence="3">
    <location>
        <position position="182"/>
    </location>
    <ligand>
        <name>a divalent metal cation</name>
        <dbReference type="ChEBI" id="CHEBI:60240"/>
    </ligand>
</feature>
<comment type="similarity">
    <text evidence="1">Belongs to the DinB family.</text>
</comment>
<sequence>MIILLIKNFLQGLNFHKTTDIGLSLAVDKFVLRLIISLKIYIKMETKTQQMIISQEQLLKHWQGHRGLTRRVIETFPEEQLFNFTIGEMRPFGEMVQELLGIAGPGIKGLVTRKWEPLKEEFAVENSKKRLLELWDQATVEIDEWFPKLTTDDFQETVLAFGQYENKIYCTLMYFIDNEIHHRGQGYVYLRALGLEPPYFWEH</sequence>
<protein>
    <submittedName>
        <fullName evidence="4">DinB family protein</fullName>
    </submittedName>
</protein>
<organism evidence="4 5">
    <name type="scientific">Cyclobacterium marinum (strain ATCC 25205 / DSM 745 / LMG 13164 / NCIMB 1802)</name>
    <name type="common">Flectobacillus marinus</name>
    <dbReference type="NCBI Taxonomy" id="880070"/>
    <lineage>
        <taxon>Bacteria</taxon>
        <taxon>Pseudomonadati</taxon>
        <taxon>Bacteroidota</taxon>
        <taxon>Cytophagia</taxon>
        <taxon>Cytophagales</taxon>
        <taxon>Cyclobacteriaceae</taxon>
        <taxon>Cyclobacterium</taxon>
    </lineage>
</organism>
<dbReference type="Gene3D" id="1.20.120.450">
    <property type="entry name" value="dinb family like domain"/>
    <property type="match status" value="1"/>
</dbReference>